<organism evidence="2 3">
    <name type="scientific">Pseudoalteromonas luteoviolacea</name>
    <dbReference type="NCBI Taxonomy" id="43657"/>
    <lineage>
        <taxon>Bacteria</taxon>
        <taxon>Pseudomonadati</taxon>
        <taxon>Pseudomonadota</taxon>
        <taxon>Gammaproteobacteria</taxon>
        <taxon>Alteromonadales</taxon>
        <taxon>Pseudoalteromonadaceae</taxon>
        <taxon>Pseudoalteromonas</taxon>
    </lineage>
</organism>
<name>A0A0C1MNX9_9GAMM</name>
<dbReference type="InterPro" id="IPR015946">
    <property type="entry name" value="KH_dom-like_a/b"/>
</dbReference>
<dbReference type="SUPFAM" id="SSF53474">
    <property type="entry name" value="alpha/beta-Hydrolases"/>
    <property type="match status" value="1"/>
</dbReference>
<evidence type="ECO:0000313" key="3">
    <source>
        <dbReference type="Proteomes" id="UP000031327"/>
    </source>
</evidence>
<evidence type="ECO:0000259" key="1">
    <source>
        <dbReference type="Pfam" id="PF12146"/>
    </source>
</evidence>
<dbReference type="AlphaFoldDB" id="A0A0C1MNX9"/>
<dbReference type="PANTHER" id="PTHR39624">
    <property type="entry name" value="PROTEIN INVOLVED IN RIMO-MEDIATED BETA-METHYLTHIOLATION OF RIBOSOMAL PROTEIN S12 YCAO"/>
    <property type="match status" value="1"/>
</dbReference>
<feature type="domain" description="Serine aminopeptidase S33" evidence="1">
    <location>
        <begin position="39"/>
        <end position="141"/>
    </location>
</feature>
<dbReference type="SUPFAM" id="SSF82784">
    <property type="entry name" value="OsmC-like"/>
    <property type="match status" value="1"/>
</dbReference>
<dbReference type="EMBL" id="JWIC01000003">
    <property type="protein sequence ID" value="KID58774.1"/>
    <property type="molecule type" value="Genomic_DNA"/>
</dbReference>
<dbReference type="PANTHER" id="PTHR39624:SF2">
    <property type="entry name" value="OSMC-LIKE PROTEIN"/>
    <property type="match status" value="1"/>
</dbReference>
<reference evidence="2 3" key="1">
    <citation type="submission" date="2014-12" db="EMBL/GenBank/DDBJ databases">
        <title>Draft Genome Sequence of Pseudoalteromonas luteoviolacea HI1.</title>
        <authorList>
            <person name="Asahina A.Y."/>
            <person name="Hadfield M.G."/>
        </authorList>
    </citation>
    <scope>NUCLEOTIDE SEQUENCE [LARGE SCALE GENOMIC DNA]</scope>
    <source>
        <strain evidence="2 3">HI1</strain>
    </source>
</reference>
<gene>
    <name evidence="2" type="ORF">JF50_02620</name>
</gene>
<dbReference type="InterPro" id="IPR003718">
    <property type="entry name" value="OsmC/Ohr_fam"/>
</dbReference>
<dbReference type="Gene3D" id="3.40.50.1820">
    <property type="entry name" value="alpha/beta hydrolase"/>
    <property type="match status" value="1"/>
</dbReference>
<dbReference type="Pfam" id="PF12146">
    <property type="entry name" value="Hydrolase_4"/>
    <property type="match status" value="1"/>
</dbReference>
<dbReference type="RefSeq" id="WP_039607943.1">
    <property type="nucleotide sequence ID" value="NZ_JWIC01000003.1"/>
</dbReference>
<accession>A0A0C1MNX9</accession>
<evidence type="ECO:0000313" key="2">
    <source>
        <dbReference type="EMBL" id="KID58774.1"/>
    </source>
</evidence>
<dbReference type="InterPro" id="IPR036102">
    <property type="entry name" value="OsmC/Ohrsf"/>
</dbReference>
<proteinExistence type="predicted"/>
<protein>
    <submittedName>
        <fullName evidence="2">Osmotically inducible protein C</fullName>
    </submittedName>
</protein>
<dbReference type="Gene3D" id="3.30.300.20">
    <property type="match status" value="1"/>
</dbReference>
<dbReference type="Pfam" id="PF02566">
    <property type="entry name" value="OsmC"/>
    <property type="match status" value="1"/>
</dbReference>
<dbReference type="InterPro" id="IPR029058">
    <property type="entry name" value="AB_hydrolase_fold"/>
</dbReference>
<dbReference type="Proteomes" id="UP000031327">
    <property type="component" value="Unassembled WGS sequence"/>
</dbReference>
<dbReference type="InterPro" id="IPR022742">
    <property type="entry name" value="Hydrolase_4"/>
</dbReference>
<dbReference type="OrthoDB" id="9789573at2"/>
<comment type="caution">
    <text evidence="2">The sequence shown here is derived from an EMBL/GenBank/DDBJ whole genome shotgun (WGS) entry which is preliminary data.</text>
</comment>
<sequence length="404" mass="44618">MREKIEFVSNENTLAGLLERPAQHIKAVALFAHCFTCGKDIAAASRISRALVKHGYAVLRFDFTGLGNSDGDFANSNFSSNLDDLYAAADYLRQNLHAPQLLIGHSLGGAAVLAAADQIEEVKAVVTIGAPANAKHVAHNFSAQIEQIKQTGEAQVQLGRRTFNIKKQFLDDLDTHSKMQHTLKNKALLVMHSPIDDVVSIEQAEAIYMASKHPKSFISLDNADHLLSKTQDAEYAATAISGWASKYVDPHPETETEAVQNGHLVVSEKDHKFTLNVISDSHSWIADEPTQAGGKNLGPDPYEHLLAALGTCTVMTMRMYATHKNLPLKHIKVTLQHQKNHHQDCDTCEQKDSYAELITRKVEIEGNLTLEQEQRLLAIADKCPVHKTLHNHIEVNTQLVNDAQ</sequence>